<evidence type="ECO:0000256" key="1">
    <source>
        <dbReference type="ARBA" id="ARBA00004651"/>
    </source>
</evidence>
<keyword evidence="6 8" id="KW-1133">Transmembrane helix</keyword>
<dbReference type="GeneID" id="35295734"/>
<evidence type="ECO:0000313" key="9">
    <source>
        <dbReference type="EMBL" id="ARQ07264.1"/>
    </source>
</evidence>
<sequence length="167" mass="19314">MQIIIFPAIALLLLLINNLITTFMPINFFGYELYFMPHLVLIYLLILTVYKNSKIALILAILFGILCDIYLGNIYGLYTFGFIIAVLLMDQLFKVFYKDLKMMIALLLLFVLLFESFKFLTVKVLGLATTGYFGFIFAHLIPTLLINFLFIIIVFPILLKILDKYTI</sequence>
<organism evidence="9 10">
    <name type="scientific">Macrococcoides canis</name>
    <dbReference type="NCBI Taxonomy" id="1855823"/>
    <lineage>
        <taxon>Bacteria</taxon>
        <taxon>Bacillati</taxon>
        <taxon>Bacillota</taxon>
        <taxon>Bacilli</taxon>
        <taxon>Bacillales</taxon>
        <taxon>Staphylococcaceae</taxon>
        <taxon>Macrococcoides</taxon>
    </lineage>
</organism>
<dbReference type="RefSeq" id="WP_086042834.1">
    <property type="nucleotide sequence ID" value="NZ_CBCRZA010000002.1"/>
</dbReference>
<comment type="similarity">
    <text evidence="2">Belongs to the MreD family.</text>
</comment>
<evidence type="ECO:0000256" key="6">
    <source>
        <dbReference type="ARBA" id="ARBA00022989"/>
    </source>
</evidence>
<keyword evidence="5" id="KW-0133">Cell shape</keyword>
<evidence type="ECO:0000256" key="8">
    <source>
        <dbReference type="SAM" id="Phobius"/>
    </source>
</evidence>
<accession>A0A1W7ACG5</accession>
<feature type="transmembrane region" description="Helical" evidence="8">
    <location>
        <begin position="132"/>
        <end position="159"/>
    </location>
</feature>
<dbReference type="GO" id="GO:0005886">
    <property type="term" value="C:plasma membrane"/>
    <property type="evidence" value="ECO:0007669"/>
    <property type="project" value="UniProtKB-SubCell"/>
</dbReference>
<evidence type="ECO:0000256" key="4">
    <source>
        <dbReference type="ARBA" id="ARBA00022692"/>
    </source>
</evidence>
<dbReference type="InterPro" id="IPR007227">
    <property type="entry name" value="Cell_shape_determining_MreD"/>
</dbReference>
<evidence type="ECO:0000256" key="2">
    <source>
        <dbReference type="ARBA" id="ARBA00007776"/>
    </source>
</evidence>
<evidence type="ECO:0000313" key="10">
    <source>
        <dbReference type="Proteomes" id="UP000194154"/>
    </source>
</evidence>
<keyword evidence="7 8" id="KW-0472">Membrane</keyword>
<keyword evidence="3" id="KW-1003">Cell membrane</keyword>
<dbReference type="NCBIfam" id="TIGR03426">
    <property type="entry name" value="shape_MreD"/>
    <property type="match status" value="1"/>
</dbReference>
<feature type="transmembrane region" description="Helical" evidence="8">
    <location>
        <begin position="77"/>
        <end position="97"/>
    </location>
</feature>
<feature type="transmembrane region" description="Helical" evidence="8">
    <location>
        <begin position="104"/>
        <end position="126"/>
    </location>
</feature>
<evidence type="ECO:0000256" key="7">
    <source>
        <dbReference type="ARBA" id="ARBA00023136"/>
    </source>
</evidence>
<dbReference type="KEGG" id="mcak:MCCS_16270"/>
<name>A0A1W7ACG5_9STAP</name>
<evidence type="ECO:0000256" key="3">
    <source>
        <dbReference type="ARBA" id="ARBA00022475"/>
    </source>
</evidence>
<feature type="transmembrane region" description="Helical" evidence="8">
    <location>
        <begin position="28"/>
        <end position="48"/>
    </location>
</feature>
<dbReference type="STRING" id="1855823.MCCS_16270"/>
<gene>
    <name evidence="9" type="primary">mreD</name>
    <name evidence="9" type="ORF">MCCS_16270</name>
</gene>
<keyword evidence="4 8" id="KW-0812">Transmembrane</keyword>
<keyword evidence="10" id="KW-1185">Reference proteome</keyword>
<dbReference type="EMBL" id="CP021059">
    <property type="protein sequence ID" value="ARQ07264.1"/>
    <property type="molecule type" value="Genomic_DNA"/>
</dbReference>
<dbReference type="AlphaFoldDB" id="A0A1W7ACG5"/>
<comment type="subcellular location">
    <subcellularLocation>
        <location evidence="1">Cell membrane</location>
        <topology evidence="1">Multi-pass membrane protein</topology>
    </subcellularLocation>
</comment>
<reference evidence="9 10" key="1">
    <citation type="journal article" date="2017" name="Int. J. Syst. Evol. Microbiol.">
        <title>Macrococcus canis sp. nov., a skin bacterium associated with infections in dogs.</title>
        <authorList>
            <person name="Gobeli Brawand S."/>
            <person name="Cotting K."/>
            <person name="Gomez-Sanz E."/>
            <person name="Collaud A."/>
            <person name="Thomann A."/>
            <person name="Brodard I."/>
            <person name="Rodriguez-Campos S."/>
            <person name="Strauss C."/>
            <person name="Perreten V."/>
        </authorList>
    </citation>
    <scope>NUCLEOTIDE SEQUENCE [LARGE SCALE GENOMIC DNA]</scope>
    <source>
        <strain evidence="9 10">KM45013</strain>
    </source>
</reference>
<dbReference type="GO" id="GO:0008360">
    <property type="term" value="P:regulation of cell shape"/>
    <property type="evidence" value="ECO:0007669"/>
    <property type="project" value="UniProtKB-KW"/>
</dbReference>
<proteinExistence type="inferred from homology"/>
<evidence type="ECO:0000256" key="5">
    <source>
        <dbReference type="ARBA" id="ARBA00022960"/>
    </source>
</evidence>
<dbReference type="Proteomes" id="UP000194154">
    <property type="component" value="Chromosome"/>
</dbReference>
<protein>
    <submittedName>
        <fullName evidence="9">Rod shape-determining protein MreD</fullName>
    </submittedName>
</protein>
<dbReference type="Pfam" id="PF04093">
    <property type="entry name" value="MreD"/>
    <property type="match status" value="1"/>
</dbReference>
<dbReference type="OrthoDB" id="2418071at2"/>